<dbReference type="SUPFAM" id="SSF55120">
    <property type="entry name" value="Pseudouridine synthase"/>
    <property type="match status" value="1"/>
</dbReference>
<dbReference type="InterPro" id="IPR050188">
    <property type="entry name" value="RluA_PseudoU_synthase"/>
</dbReference>
<evidence type="ECO:0000313" key="7">
    <source>
        <dbReference type="Proteomes" id="UP000279446"/>
    </source>
</evidence>
<keyword evidence="4" id="KW-0413">Isomerase</keyword>
<evidence type="ECO:0000259" key="5">
    <source>
        <dbReference type="Pfam" id="PF00849"/>
    </source>
</evidence>
<dbReference type="InterPro" id="IPR006145">
    <property type="entry name" value="PsdUridine_synth_RsuA/RluA"/>
</dbReference>
<dbReference type="AlphaFoldDB" id="A0A3S1BJ04"/>
<dbReference type="InterPro" id="IPR020103">
    <property type="entry name" value="PsdUridine_synth_cat_dom_sf"/>
</dbReference>
<dbReference type="GO" id="GO:0000455">
    <property type="term" value="P:enzyme-directed rRNA pseudouridine synthesis"/>
    <property type="evidence" value="ECO:0007669"/>
    <property type="project" value="TreeGrafter"/>
</dbReference>
<dbReference type="CDD" id="cd02869">
    <property type="entry name" value="PseudoU_synth_RluA_like"/>
    <property type="match status" value="1"/>
</dbReference>
<dbReference type="EMBL" id="RZNY01000034">
    <property type="protein sequence ID" value="RUT40667.1"/>
    <property type="molecule type" value="Genomic_DNA"/>
</dbReference>
<comment type="function">
    <text evidence="4">Responsible for synthesis of pseudouridine from uracil.</text>
</comment>
<gene>
    <name evidence="6" type="ORF">EJP82_24550</name>
</gene>
<evidence type="ECO:0000256" key="1">
    <source>
        <dbReference type="ARBA" id="ARBA00000073"/>
    </source>
</evidence>
<dbReference type="Gene3D" id="3.30.2350.10">
    <property type="entry name" value="Pseudouridine synthase"/>
    <property type="match status" value="1"/>
</dbReference>
<sequence length="300" mass="33521">MSPRIASQKRGEWLELTPGKLTPPENGDRLTAALIWLKDVLGAPPKLLQSLESDGGIKLAGDRLRLRLFPPKKSQYEPYNQDLTILYEDDFCLVVHKPAGIKVHPDGMERQPSLANIVSALYSVRNEVVAPAHIHRLDEYTSGPVLYAKNDYAQLKLDEAMARKEIGRSYVAFVQGVVDSKLQVIDQPIGKDRHHNQRRRISHTGKHAVTRVEVLEIYPSASLVRLTLETGRTHQIRVHMSHVGHPLVGDSIYGGSTALIPHQALHGEKLSFRHPISGEMIDVVDPWPSAMTILHEQLQG</sequence>
<dbReference type="RefSeq" id="WP_127194696.1">
    <property type="nucleotide sequence ID" value="NZ_RZNY01000034.1"/>
</dbReference>
<dbReference type="EC" id="5.4.99.-" evidence="4"/>
<dbReference type="GO" id="GO:0140098">
    <property type="term" value="F:catalytic activity, acting on RNA"/>
    <property type="evidence" value="ECO:0007669"/>
    <property type="project" value="UniProtKB-ARBA"/>
</dbReference>
<protein>
    <recommendedName>
        <fullName evidence="4">Pseudouridine synthase</fullName>
        <ecNumber evidence="4">5.4.99.-</ecNumber>
    </recommendedName>
</protein>
<evidence type="ECO:0000256" key="3">
    <source>
        <dbReference type="PIRSR" id="PIRSR606225-1"/>
    </source>
</evidence>
<evidence type="ECO:0000256" key="4">
    <source>
        <dbReference type="RuleBase" id="RU362028"/>
    </source>
</evidence>
<feature type="domain" description="Pseudouridine synthase RsuA/RluA-like" evidence="5">
    <location>
        <begin position="93"/>
        <end position="242"/>
    </location>
</feature>
<dbReference type="Pfam" id="PF00849">
    <property type="entry name" value="PseudoU_synth_2"/>
    <property type="match status" value="1"/>
</dbReference>
<feature type="active site" evidence="3">
    <location>
        <position position="138"/>
    </location>
</feature>
<dbReference type="GO" id="GO:0009982">
    <property type="term" value="F:pseudouridine synthase activity"/>
    <property type="evidence" value="ECO:0007669"/>
    <property type="project" value="InterPro"/>
</dbReference>
<name>A0A3S1BJ04_9BACL</name>
<keyword evidence="7" id="KW-1185">Reference proteome</keyword>
<dbReference type="PANTHER" id="PTHR21600:SF71">
    <property type="entry name" value="PSEUDOURIDINE SYNTHASE"/>
    <property type="match status" value="1"/>
</dbReference>
<dbReference type="InterPro" id="IPR006225">
    <property type="entry name" value="PsdUridine_synth_RluC/D"/>
</dbReference>
<dbReference type="OrthoDB" id="9773999at2"/>
<organism evidence="6 7">
    <name type="scientific">Paenibacillus anaericanus</name>
    <dbReference type="NCBI Taxonomy" id="170367"/>
    <lineage>
        <taxon>Bacteria</taxon>
        <taxon>Bacillati</taxon>
        <taxon>Bacillota</taxon>
        <taxon>Bacilli</taxon>
        <taxon>Bacillales</taxon>
        <taxon>Paenibacillaceae</taxon>
        <taxon>Paenibacillus</taxon>
    </lineage>
</organism>
<comment type="caution">
    <text evidence="6">The sequence shown here is derived from an EMBL/GenBank/DDBJ whole genome shotgun (WGS) entry which is preliminary data.</text>
</comment>
<comment type="similarity">
    <text evidence="2 4">Belongs to the pseudouridine synthase RluA family.</text>
</comment>
<accession>A0A3S1BJ04</accession>
<reference evidence="6 7" key="1">
    <citation type="submission" date="2018-12" db="EMBL/GenBank/DDBJ databases">
        <authorList>
            <person name="Sun L."/>
            <person name="Chen Z."/>
        </authorList>
    </citation>
    <scope>NUCLEOTIDE SEQUENCE [LARGE SCALE GENOMIC DNA]</scope>
    <source>
        <strain evidence="6 7">DSM 15890</strain>
    </source>
</reference>
<proteinExistence type="inferred from homology"/>
<comment type="catalytic activity">
    <reaction evidence="1 4">
        <text>a uridine in RNA = a pseudouridine in RNA</text>
        <dbReference type="Rhea" id="RHEA:48348"/>
        <dbReference type="Rhea" id="RHEA-COMP:12068"/>
        <dbReference type="Rhea" id="RHEA-COMP:12069"/>
        <dbReference type="ChEBI" id="CHEBI:65314"/>
        <dbReference type="ChEBI" id="CHEBI:65315"/>
    </reaction>
</comment>
<dbReference type="PANTHER" id="PTHR21600">
    <property type="entry name" value="MITOCHONDRIAL RNA PSEUDOURIDINE SYNTHASE"/>
    <property type="match status" value="1"/>
</dbReference>
<dbReference type="NCBIfam" id="TIGR00005">
    <property type="entry name" value="rluA_subfam"/>
    <property type="match status" value="1"/>
</dbReference>
<dbReference type="GO" id="GO:0003723">
    <property type="term" value="F:RNA binding"/>
    <property type="evidence" value="ECO:0007669"/>
    <property type="project" value="InterPro"/>
</dbReference>
<dbReference type="Proteomes" id="UP000279446">
    <property type="component" value="Unassembled WGS sequence"/>
</dbReference>
<evidence type="ECO:0000256" key="2">
    <source>
        <dbReference type="ARBA" id="ARBA00010876"/>
    </source>
</evidence>
<evidence type="ECO:0000313" key="6">
    <source>
        <dbReference type="EMBL" id="RUT40667.1"/>
    </source>
</evidence>